<dbReference type="GO" id="GO:0004721">
    <property type="term" value="F:phosphoprotein phosphatase activity"/>
    <property type="evidence" value="ECO:0007669"/>
    <property type="project" value="UniProtKB-KW"/>
</dbReference>
<keyword evidence="1" id="KW-0904">Protein phosphatase</keyword>
<dbReference type="CDD" id="cd14498">
    <property type="entry name" value="DSP"/>
    <property type="match status" value="1"/>
</dbReference>
<dbReference type="SUPFAM" id="SSF52799">
    <property type="entry name" value="(Phosphotyrosine protein) phosphatases II"/>
    <property type="match status" value="1"/>
</dbReference>
<evidence type="ECO:0000256" key="1">
    <source>
        <dbReference type="ARBA" id="ARBA00022912"/>
    </source>
</evidence>
<dbReference type="Proteomes" id="UP000324800">
    <property type="component" value="Unassembled WGS sequence"/>
</dbReference>
<dbReference type="OrthoDB" id="2017893at2759"/>
<organism evidence="2 3">
    <name type="scientific">Streblomastix strix</name>
    <dbReference type="NCBI Taxonomy" id="222440"/>
    <lineage>
        <taxon>Eukaryota</taxon>
        <taxon>Metamonada</taxon>
        <taxon>Preaxostyla</taxon>
        <taxon>Oxymonadida</taxon>
        <taxon>Streblomastigidae</taxon>
        <taxon>Streblomastix</taxon>
    </lineage>
</organism>
<dbReference type="AlphaFoldDB" id="A0A5J4T593"/>
<dbReference type="PANTHER" id="PTHR10159:SF519">
    <property type="entry name" value="DUAL SPECIFICITY PROTEIN PHOSPHATASE MPK3"/>
    <property type="match status" value="1"/>
</dbReference>
<accession>A0A5J4T593</accession>
<name>A0A5J4T593_9EUKA</name>
<dbReference type="Gene3D" id="3.90.190.10">
    <property type="entry name" value="Protein tyrosine phosphatase superfamily"/>
    <property type="match status" value="1"/>
</dbReference>
<reference evidence="2 3" key="1">
    <citation type="submission" date="2019-03" db="EMBL/GenBank/DDBJ databases">
        <title>Single cell metagenomics reveals metabolic interactions within the superorganism composed of flagellate Streblomastix strix and complex community of Bacteroidetes bacteria on its surface.</title>
        <authorList>
            <person name="Treitli S.C."/>
            <person name="Kolisko M."/>
            <person name="Husnik F."/>
            <person name="Keeling P."/>
            <person name="Hampl V."/>
        </authorList>
    </citation>
    <scope>NUCLEOTIDE SEQUENCE [LARGE SCALE GENOMIC DNA]</scope>
    <source>
        <strain evidence="2">ST1C</strain>
    </source>
</reference>
<dbReference type="GO" id="GO:0005737">
    <property type="term" value="C:cytoplasm"/>
    <property type="evidence" value="ECO:0007669"/>
    <property type="project" value="TreeGrafter"/>
</dbReference>
<keyword evidence="1" id="KW-0378">Hydrolase</keyword>
<feature type="non-terminal residue" evidence="2">
    <location>
        <position position="186"/>
    </location>
</feature>
<dbReference type="GO" id="GO:0043409">
    <property type="term" value="P:negative regulation of MAPK cascade"/>
    <property type="evidence" value="ECO:0007669"/>
    <property type="project" value="TreeGrafter"/>
</dbReference>
<dbReference type="EMBL" id="SNRW01039034">
    <property type="protein sequence ID" value="KAA6352941.1"/>
    <property type="molecule type" value="Genomic_DNA"/>
</dbReference>
<proteinExistence type="predicted"/>
<dbReference type="PANTHER" id="PTHR10159">
    <property type="entry name" value="DUAL SPECIFICITY PROTEIN PHOSPHATASE"/>
    <property type="match status" value="1"/>
</dbReference>
<evidence type="ECO:0000313" key="3">
    <source>
        <dbReference type="Proteomes" id="UP000324800"/>
    </source>
</evidence>
<gene>
    <name evidence="2" type="ORF">EZS28_051532</name>
</gene>
<dbReference type="InterPro" id="IPR029021">
    <property type="entry name" value="Prot-tyrosine_phosphatase-like"/>
</dbReference>
<comment type="caution">
    <text evidence="2">The sequence shown here is derived from an EMBL/GenBank/DDBJ whole genome shotgun (WGS) entry which is preliminary data.</text>
</comment>
<sequence length="186" mass="21822">MTCVRNPKPLLKDIYEIFANCKQSHRVFAVNVDFDTFHSNYPVLCTKQSEEEAKIRNIHQIPNEIIPGLFLGGYLDCEVMLPILQELRITHILNCAKEFTTGVYGDDPEPYNVPEGVIVKQFDIFDESEQIINFAESFQFIDSALKRREKEKQILDQMNMRSKEREILKEKELKQQQVLIQQQEKQ</sequence>
<protein>
    <submittedName>
        <fullName evidence="2">Uncharacterized protein</fullName>
    </submittedName>
</protein>
<evidence type="ECO:0000313" key="2">
    <source>
        <dbReference type="EMBL" id="KAA6352941.1"/>
    </source>
</evidence>